<protein>
    <submittedName>
        <fullName evidence="1">Uncharacterized protein</fullName>
    </submittedName>
</protein>
<proteinExistence type="predicted"/>
<dbReference type="Proteomes" id="UP001174909">
    <property type="component" value="Unassembled WGS sequence"/>
</dbReference>
<reference evidence="1" key="1">
    <citation type="submission" date="2023-03" db="EMBL/GenBank/DDBJ databases">
        <authorList>
            <person name="Steffen K."/>
            <person name="Cardenas P."/>
        </authorList>
    </citation>
    <scope>NUCLEOTIDE SEQUENCE</scope>
</reference>
<organism evidence="1 2">
    <name type="scientific">Geodia barretti</name>
    <name type="common">Barrett's horny sponge</name>
    <dbReference type="NCBI Taxonomy" id="519541"/>
    <lineage>
        <taxon>Eukaryota</taxon>
        <taxon>Metazoa</taxon>
        <taxon>Porifera</taxon>
        <taxon>Demospongiae</taxon>
        <taxon>Heteroscleromorpha</taxon>
        <taxon>Tetractinellida</taxon>
        <taxon>Astrophorina</taxon>
        <taxon>Geodiidae</taxon>
        <taxon>Geodia</taxon>
    </lineage>
</organism>
<name>A0AA35TS29_GEOBA</name>
<sequence length="112" mass="12495">MTKWSASCVATSITATREGRRVTAKNLLSTATQYVFRYVGDFPALSETLAHVKVVRIRNRAGFDVECPFCSQAMEEASLSGKRPEARERRFKCTDGHRVSLIPGKTGVEGWR</sequence>
<dbReference type="EMBL" id="CASHTH010004088">
    <property type="protein sequence ID" value="CAI8053413.1"/>
    <property type="molecule type" value="Genomic_DNA"/>
</dbReference>
<keyword evidence="2" id="KW-1185">Reference proteome</keyword>
<dbReference type="AlphaFoldDB" id="A0AA35TS29"/>
<comment type="caution">
    <text evidence="1">The sequence shown here is derived from an EMBL/GenBank/DDBJ whole genome shotgun (WGS) entry which is preliminary data.</text>
</comment>
<evidence type="ECO:0000313" key="2">
    <source>
        <dbReference type="Proteomes" id="UP001174909"/>
    </source>
</evidence>
<accession>A0AA35TS29</accession>
<gene>
    <name evidence="1" type="ORF">GBAR_LOCUS29214</name>
</gene>
<evidence type="ECO:0000313" key="1">
    <source>
        <dbReference type="EMBL" id="CAI8053413.1"/>
    </source>
</evidence>